<protein>
    <submittedName>
        <fullName evidence="1">Uncharacterized protein</fullName>
    </submittedName>
</protein>
<dbReference type="EMBL" id="JAGFBS010000010">
    <property type="protein sequence ID" value="KAG6376968.1"/>
    <property type="molecule type" value="Genomic_DNA"/>
</dbReference>
<gene>
    <name evidence="1" type="ORF">JVT61DRAFT_1008</name>
</gene>
<keyword evidence="2" id="KW-1185">Reference proteome</keyword>
<evidence type="ECO:0000313" key="1">
    <source>
        <dbReference type="EMBL" id="KAG6376968.1"/>
    </source>
</evidence>
<comment type="caution">
    <text evidence="1">The sequence shown here is derived from an EMBL/GenBank/DDBJ whole genome shotgun (WGS) entry which is preliminary data.</text>
</comment>
<sequence>MAAYLWVMMARENKRRDAILADAKGDDLLETEEERLRLGDRSIHYRYQLLQSEINSWTISSVRWTTELMGATTELGS</sequence>
<evidence type="ECO:0000313" key="2">
    <source>
        <dbReference type="Proteomes" id="UP000683000"/>
    </source>
</evidence>
<reference evidence="1" key="1">
    <citation type="submission" date="2021-03" db="EMBL/GenBank/DDBJ databases">
        <title>Evolutionary innovations through gain and loss of genes in the ectomycorrhizal Boletales.</title>
        <authorList>
            <person name="Wu G."/>
            <person name="Miyauchi S."/>
            <person name="Morin E."/>
            <person name="Yang Z.-L."/>
            <person name="Xu J."/>
            <person name="Martin F.M."/>
        </authorList>
    </citation>
    <scope>NUCLEOTIDE SEQUENCE</scope>
    <source>
        <strain evidence="1">BR01</strain>
    </source>
</reference>
<accession>A0A8I3AB51</accession>
<dbReference type="Proteomes" id="UP000683000">
    <property type="component" value="Unassembled WGS sequence"/>
</dbReference>
<name>A0A8I3AB51_9AGAM</name>
<dbReference type="AlphaFoldDB" id="A0A8I3AB51"/>
<proteinExistence type="predicted"/>
<organism evidence="1 2">
    <name type="scientific">Boletus reticuloceps</name>
    <dbReference type="NCBI Taxonomy" id="495285"/>
    <lineage>
        <taxon>Eukaryota</taxon>
        <taxon>Fungi</taxon>
        <taxon>Dikarya</taxon>
        <taxon>Basidiomycota</taxon>
        <taxon>Agaricomycotina</taxon>
        <taxon>Agaricomycetes</taxon>
        <taxon>Agaricomycetidae</taxon>
        <taxon>Boletales</taxon>
        <taxon>Boletineae</taxon>
        <taxon>Boletaceae</taxon>
        <taxon>Boletoideae</taxon>
        <taxon>Boletus</taxon>
    </lineage>
</organism>